<dbReference type="AlphaFoldDB" id="A0A6J6AG36"/>
<evidence type="ECO:0000256" key="4">
    <source>
        <dbReference type="ARBA" id="ARBA00022692"/>
    </source>
</evidence>
<evidence type="ECO:0000256" key="6">
    <source>
        <dbReference type="ARBA" id="ARBA00022989"/>
    </source>
</evidence>
<dbReference type="InterPro" id="IPR052157">
    <property type="entry name" value="BCAA_transport_permease"/>
</dbReference>
<keyword evidence="2" id="KW-0813">Transport</keyword>
<evidence type="ECO:0000256" key="9">
    <source>
        <dbReference type="SAM" id="Phobius"/>
    </source>
</evidence>
<keyword evidence="6 9" id="KW-1133">Transmembrane helix</keyword>
<dbReference type="Pfam" id="PF02653">
    <property type="entry name" value="BPD_transp_2"/>
    <property type="match status" value="1"/>
</dbReference>
<evidence type="ECO:0000256" key="5">
    <source>
        <dbReference type="ARBA" id="ARBA00022970"/>
    </source>
</evidence>
<feature type="transmembrane region" description="Helical" evidence="9">
    <location>
        <begin position="44"/>
        <end position="62"/>
    </location>
</feature>
<evidence type="ECO:0000256" key="7">
    <source>
        <dbReference type="ARBA" id="ARBA00023136"/>
    </source>
</evidence>
<organism evidence="10">
    <name type="scientific">freshwater metagenome</name>
    <dbReference type="NCBI Taxonomy" id="449393"/>
    <lineage>
        <taxon>unclassified sequences</taxon>
        <taxon>metagenomes</taxon>
        <taxon>ecological metagenomes</taxon>
    </lineage>
</organism>
<dbReference type="PANTHER" id="PTHR11795">
    <property type="entry name" value="BRANCHED-CHAIN AMINO ACID TRANSPORT SYSTEM PERMEASE PROTEIN LIVH"/>
    <property type="match status" value="1"/>
</dbReference>
<evidence type="ECO:0000256" key="2">
    <source>
        <dbReference type="ARBA" id="ARBA00022448"/>
    </source>
</evidence>
<feature type="transmembrane region" description="Helical" evidence="9">
    <location>
        <begin position="249"/>
        <end position="273"/>
    </location>
</feature>
<feature type="transmembrane region" description="Helical" evidence="9">
    <location>
        <begin position="18"/>
        <end position="37"/>
    </location>
</feature>
<gene>
    <name evidence="10" type="ORF">UFOPK4179_00519</name>
</gene>
<name>A0A6J6AG36_9ZZZZ</name>
<dbReference type="InterPro" id="IPR001851">
    <property type="entry name" value="ABC_transp_permease"/>
</dbReference>
<feature type="transmembrane region" description="Helical" evidence="9">
    <location>
        <begin position="285"/>
        <end position="300"/>
    </location>
</feature>
<feature type="transmembrane region" description="Helical" evidence="9">
    <location>
        <begin position="74"/>
        <end position="94"/>
    </location>
</feature>
<proteinExistence type="inferred from homology"/>
<keyword evidence="4 9" id="KW-0812">Transmembrane</keyword>
<keyword evidence="5" id="KW-0029">Amino-acid transport</keyword>
<dbReference type="GO" id="GO:0022857">
    <property type="term" value="F:transmembrane transporter activity"/>
    <property type="evidence" value="ECO:0007669"/>
    <property type="project" value="InterPro"/>
</dbReference>
<sequence length="323" mass="35374">MLAITIGREIFAQLTMNGIFRGASYGLIGTGFALILGVTGRFHFAYGFTYTLAAYLAYTFHFRGTPFGPFSDGFPFIVSGILAILFTIVVGVAIEKYIYRPIAQGAGATALLAVFVAALGIGIAGQSTIALLWSQQSQGFYDKDQIVKKSAWHIWRVTFENLDVFQFITSLTLIVIFSVVLTKTSLGRQMKATRVNPDLATIIGINANRIYLVCFGIGSAFVAVSAIWYGLQYTVNPDMGARPVTTAFVVAFLAGTASSPIRIFMTGIVLSLLEQWSSMFIQTRWTQTLVFVVLFVYLINKSAKDTLWGKRIISIVTLQGIRG</sequence>
<dbReference type="EMBL" id="CAETWZ010000035">
    <property type="protein sequence ID" value="CAB4367731.1"/>
    <property type="molecule type" value="Genomic_DNA"/>
</dbReference>
<feature type="transmembrane region" description="Helical" evidence="9">
    <location>
        <begin position="106"/>
        <end position="133"/>
    </location>
</feature>
<comment type="similarity">
    <text evidence="8">Belongs to the binding-protein-dependent transport system permease family. LivHM subfamily.</text>
</comment>
<reference evidence="10" key="1">
    <citation type="submission" date="2020-05" db="EMBL/GenBank/DDBJ databases">
        <authorList>
            <person name="Chiriac C."/>
            <person name="Salcher M."/>
            <person name="Ghai R."/>
            <person name="Kavagutti S V."/>
        </authorList>
    </citation>
    <scope>NUCLEOTIDE SEQUENCE</scope>
</reference>
<keyword evidence="3" id="KW-1003">Cell membrane</keyword>
<evidence type="ECO:0000256" key="3">
    <source>
        <dbReference type="ARBA" id="ARBA00022475"/>
    </source>
</evidence>
<feature type="transmembrane region" description="Helical" evidence="9">
    <location>
        <begin position="164"/>
        <end position="181"/>
    </location>
</feature>
<accession>A0A6J6AG36</accession>
<keyword evidence="7 9" id="KW-0472">Membrane</keyword>
<evidence type="ECO:0000256" key="8">
    <source>
        <dbReference type="ARBA" id="ARBA00037998"/>
    </source>
</evidence>
<feature type="transmembrane region" description="Helical" evidence="9">
    <location>
        <begin position="210"/>
        <end position="229"/>
    </location>
</feature>
<evidence type="ECO:0000256" key="1">
    <source>
        <dbReference type="ARBA" id="ARBA00004651"/>
    </source>
</evidence>
<dbReference type="GO" id="GO:0005886">
    <property type="term" value="C:plasma membrane"/>
    <property type="evidence" value="ECO:0007669"/>
    <property type="project" value="UniProtKB-SubCell"/>
</dbReference>
<comment type="subcellular location">
    <subcellularLocation>
        <location evidence="1">Cell membrane</location>
        <topology evidence="1">Multi-pass membrane protein</topology>
    </subcellularLocation>
</comment>
<protein>
    <submittedName>
        <fullName evidence="10">Unannotated protein</fullName>
    </submittedName>
</protein>
<dbReference type="CDD" id="cd06582">
    <property type="entry name" value="TM_PBP1_LivH_like"/>
    <property type="match status" value="1"/>
</dbReference>
<evidence type="ECO:0000313" key="10">
    <source>
        <dbReference type="EMBL" id="CAB4367731.1"/>
    </source>
</evidence>
<dbReference type="PANTHER" id="PTHR11795:SF445">
    <property type="entry name" value="AMINO ACID ABC TRANSPORTER PERMEASE PROTEIN"/>
    <property type="match status" value="1"/>
</dbReference>
<dbReference type="GO" id="GO:0006865">
    <property type="term" value="P:amino acid transport"/>
    <property type="evidence" value="ECO:0007669"/>
    <property type="project" value="UniProtKB-KW"/>
</dbReference>